<evidence type="ECO:0000313" key="2">
    <source>
        <dbReference type="Proteomes" id="UP000770717"/>
    </source>
</evidence>
<keyword evidence="2" id="KW-1185">Reference proteome</keyword>
<organism evidence="1 2">
    <name type="scientific">Eleutherodactylus coqui</name>
    <name type="common">Puerto Rican coqui</name>
    <dbReference type="NCBI Taxonomy" id="57060"/>
    <lineage>
        <taxon>Eukaryota</taxon>
        <taxon>Metazoa</taxon>
        <taxon>Chordata</taxon>
        <taxon>Craniata</taxon>
        <taxon>Vertebrata</taxon>
        <taxon>Euteleostomi</taxon>
        <taxon>Amphibia</taxon>
        <taxon>Batrachia</taxon>
        <taxon>Anura</taxon>
        <taxon>Neobatrachia</taxon>
        <taxon>Hyloidea</taxon>
        <taxon>Eleutherodactylidae</taxon>
        <taxon>Eleutherodactylinae</taxon>
        <taxon>Eleutherodactylus</taxon>
        <taxon>Eleutherodactylus</taxon>
    </lineage>
</organism>
<accession>A0A8J6EFW2</accession>
<dbReference type="AlphaFoldDB" id="A0A8J6EFW2"/>
<dbReference type="Proteomes" id="UP000770717">
    <property type="component" value="Unassembled WGS sequence"/>
</dbReference>
<dbReference type="EMBL" id="WNTK01000894">
    <property type="protein sequence ID" value="KAG9468403.1"/>
    <property type="molecule type" value="Genomic_DNA"/>
</dbReference>
<proteinExistence type="predicted"/>
<comment type="caution">
    <text evidence="1">The sequence shown here is derived from an EMBL/GenBank/DDBJ whole genome shotgun (WGS) entry which is preliminary data.</text>
</comment>
<gene>
    <name evidence="1" type="ORF">GDO78_022809</name>
</gene>
<evidence type="ECO:0000313" key="1">
    <source>
        <dbReference type="EMBL" id="KAG9468403.1"/>
    </source>
</evidence>
<name>A0A8J6EFW2_ELECQ</name>
<sequence length="99" mass="10970">MPNPVGFISIVRPEKSYFHCCCHIVASVASLLALCPPPLSTPVSSLVNALCCTFLFQRYSSCYLLMLLYGEDEDEEASKPRRIQLGGQTQVRRRCQASG</sequence>
<protein>
    <submittedName>
        <fullName evidence="1">Uncharacterized protein</fullName>
    </submittedName>
</protein>
<reference evidence="1" key="1">
    <citation type="thesis" date="2020" institute="ProQuest LLC" country="789 East Eisenhower Parkway, Ann Arbor, MI, USA">
        <title>Comparative Genomics and Chromosome Evolution.</title>
        <authorList>
            <person name="Mudd A.B."/>
        </authorList>
    </citation>
    <scope>NUCLEOTIDE SEQUENCE</scope>
    <source>
        <strain evidence="1">HN-11 Male</strain>
        <tissue evidence="1">Kidney and liver</tissue>
    </source>
</reference>